<feature type="domain" description="Heme haloperoxidase family profile" evidence="9">
    <location>
        <begin position="51"/>
        <end position="274"/>
    </location>
</feature>
<name>A0AA38JGE0_9AGAR</name>
<dbReference type="PROSITE" id="PS51405">
    <property type="entry name" value="HEME_HALOPEROXIDASE"/>
    <property type="match status" value="1"/>
</dbReference>
<dbReference type="GO" id="GO:0004601">
    <property type="term" value="F:peroxidase activity"/>
    <property type="evidence" value="ECO:0007669"/>
    <property type="project" value="UniProtKB-KW"/>
</dbReference>
<comment type="caution">
    <text evidence="10">The sequence shown here is derived from an EMBL/GenBank/DDBJ whole genome shotgun (WGS) entry which is preliminary data.</text>
</comment>
<evidence type="ECO:0000259" key="9">
    <source>
        <dbReference type="PROSITE" id="PS51405"/>
    </source>
</evidence>
<dbReference type="GO" id="GO:0046872">
    <property type="term" value="F:metal ion binding"/>
    <property type="evidence" value="ECO:0007669"/>
    <property type="project" value="UniProtKB-KW"/>
</dbReference>
<organism evidence="10 11">
    <name type="scientific">Lentinula guzmanii</name>
    <dbReference type="NCBI Taxonomy" id="2804957"/>
    <lineage>
        <taxon>Eukaryota</taxon>
        <taxon>Fungi</taxon>
        <taxon>Dikarya</taxon>
        <taxon>Basidiomycota</taxon>
        <taxon>Agaricomycotina</taxon>
        <taxon>Agaricomycetes</taxon>
        <taxon>Agaricomycetidae</taxon>
        <taxon>Agaricales</taxon>
        <taxon>Marasmiineae</taxon>
        <taxon>Omphalotaceae</taxon>
        <taxon>Lentinula</taxon>
    </lineage>
</organism>
<proteinExistence type="inferred from homology"/>
<evidence type="ECO:0000256" key="1">
    <source>
        <dbReference type="ARBA" id="ARBA00001970"/>
    </source>
</evidence>
<evidence type="ECO:0000256" key="3">
    <source>
        <dbReference type="ARBA" id="ARBA00022617"/>
    </source>
</evidence>
<reference evidence="10" key="2">
    <citation type="journal article" date="2023" name="Proc. Natl. Acad. Sci. U.S.A.">
        <title>A global phylogenomic analysis of the shiitake genus Lentinula.</title>
        <authorList>
            <person name="Sierra-Patev S."/>
            <person name="Min B."/>
            <person name="Naranjo-Ortiz M."/>
            <person name="Looney B."/>
            <person name="Konkel Z."/>
            <person name="Slot J.C."/>
            <person name="Sakamoto Y."/>
            <person name="Steenwyk J.L."/>
            <person name="Rokas A."/>
            <person name="Carro J."/>
            <person name="Camarero S."/>
            <person name="Ferreira P."/>
            <person name="Molpeceres G."/>
            <person name="Ruiz-Duenas F.J."/>
            <person name="Serrano A."/>
            <person name="Henrissat B."/>
            <person name="Drula E."/>
            <person name="Hughes K.W."/>
            <person name="Mata J.L."/>
            <person name="Ishikawa N.K."/>
            <person name="Vargas-Isla R."/>
            <person name="Ushijima S."/>
            <person name="Smith C.A."/>
            <person name="Donoghue J."/>
            <person name="Ahrendt S."/>
            <person name="Andreopoulos W."/>
            <person name="He G."/>
            <person name="LaButti K."/>
            <person name="Lipzen A."/>
            <person name="Ng V."/>
            <person name="Riley R."/>
            <person name="Sandor L."/>
            <person name="Barry K."/>
            <person name="Martinez A.T."/>
            <person name="Xiao Y."/>
            <person name="Gibbons J.G."/>
            <person name="Terashima K."/>
            <person name="Grigoriev I.V."/>
            <person name="Hibbett D."/>
        </authorList>
    </citation>
    <scope>NUCLEOTIDE SEQUENCE</scope>
    <source>
        <strain evidence="10">ET3784</strain>
    </source>
</reference>
<dbReference type="PANTHER" id="PTHR33577">
    <property type="entry name" value="STERIGMATOCYSTIN BIOSYNTHESIS PEROXIDASE STCC-RELATED"/>
    <property type="match status" value="1"/>
</dbReference>
<reference evidence="10" key="1">
    <citation type="submission" date="2022-08" db="EMBL/GenBank/DDBJ databases">
        <authorList>
            <consortium name="DOE Joint Genome Institute"/>
            <person name="Min B."/>
            <person name="Sierra-Patev S."/>
            <person name="Naranjo-Ortiz M."/>
            <person name="Looney B."/>
            <person name="Konkel Z."/>
            <person name="Slot J.C."/>
            <person name="Sakamoto Y."/>
            <person name="Steenwyk J.L."/>
            <person name="Rokas A."/>
            <person name="Carro J."/>
            <person name="Camarero S."/>
            <person name="Ferreira P."/>
            <person name="Molpeceres G."/>
            <person name="Ruiz-duenas F.J."/>
            <person name="Serrano A."/>
            <person name="Henrissat B."/>
            <person name="Drula E."/>
            <person name="Hughes K.W."/>
            <person name="Mata J.L."/>
            <person name="Ishikawa N.K."/>
            <person name="Vargas-Isla R."/>
            <person name="Ushijima S."/>
            <person name="Smith C.A."/>
            <person name="Ahrendt S."/>
            <person name="Andreopoulos W."/>
            <person name="He G."/>
            <person name="LaButti K."/>
            <person name="Lipzen A."/>
            <person name="Ng V."/>
            <person name="Riley R."/>
            <person name="Sandor L."/>
            <person name="Barry K."/>
            <person name="Martinez A.T."/>
            <person name="Xiao Y."/>
            <person name="Gibbons J.G."/>
            <person name="Terashima K."/>
            <person name="Hibbett D.S."/>
            <person name="Grigoriev I.V."/>
        </authorList>
    </citation>
    <scope>NUCLEOTIDE SEQUENCE</scope>
    <source>
        <strain evidence="10">ET3784</strain>
    </source>
</reference>
<evidence type="ECO:0000256" key="8">
    <source>
        <dbReference type="SAM" id="MobiDB-lite"/>
    </source>
</evidence>
<dbReference type="Gene3D" id="1.10.489.10">
    <property type="entry name" value="Chloroperoxidase-like"/>
    <property type="match status" value="1"/>
</dbReference>
<dbReference type="SUPFAM" id="SSF47571">
    <property type="entry name" value="Cloroperoxidase"/>
    <property type="match status" value="1"/>
</dbReference>
<accession>A0AA38JGE0</accession>
<sequence>MPLDTFPIDYLTTSAASSTVRSTTSTVFQLPADHPPVPEHEHSGGTCPITGNNAFCPPQKGDLRSVCPALNAMANHGFIPRDGRNLTFFTLFHGLKACYGLSSSLATVLVTGGFLAIGRLPIHIPFVGVIDLHLVGLHNRVEHDASLVHLNTPLGHKYGPVEIQEGWVPMLVSDIQPPADVGRMRARRQHDILPKKLDPVHAEIARGEMAIILGVWNSEYQRKHEGKQVNGESREKQGIPLQWLLQWLAEERLPDIPISSESKMEVDGDSDIAPKKTTMWRPNHKQTLRDVVNRSKRIRKVTEAIESEEAKL</sequence>
<keyword evidence="5" id="KW-0560">Oxidoreductase</keyword>
<keyword evidence="6" id="KW-0408">Iron</keyword>
<keyword evidence="3" id="KW-0349">Heme</keyword>
<protein>
    <submittedName>
        <fullName evidence="10">Chloroperoxidase</fullName>
    </submittedName>
</protein>
<keyword evidence="11" id="KW-1185">Reference proteome</keyword>
<dbReference type="Proteomes" id="UP001176059">
    <property type="component" value="Unassembled WGS sequence"/>
</dbReference>
<dbReference type="EMBL" id="JANVFO010000030">
    <property type="protein sequence ID" value="KAJ3731457.1"/>
    <property type="molecule type" value="Genomic_DNA"/>
</dbReference>
<evidence type="ECO:0000256" key="4">
    <source>
        <dbReference type="ARBA" id="ARBA00022723"/>
    </source>
</evidence>
<evidence type="ECO:0000256" key="6">
    <source>
        <dbReference type="ARBA" id="ARBA00023004"/>
    </source>
</evidence>
<feature type="region of interest" description="Disordered" evidence="8">
    <location>
        <begin position="261"/>
        <end position="283"/>
    </location>
</feature>
<keyword evidence="4" id="KW-0479">Metal-binding</keyword>
<gene>
    <name evidence="10" type="ORF">DFJ43DRAFT_999086</name>
</gene>
<dbReference type="InterPro" id="IPR000028">
    <property type="entry name" value="Chloroperoxidase"/>
</dbReference>
<comment type="cofactor">
    <cofactor evidence="1">
        <name>heme b</name>
        <dbReference type="ChEBI" id="CHEBI:60344"/>
    </cofactor>
</comment>
<keyword evidence="2" id="KW-0575">Peroxidase</keyword>
<evidence type="ECO:0000256" key="7">
    <source>
        <dbReference type="ARBA" id="ARBA00025795"/>
    </source>
</evidence>
<evidence type="ECO:0000256" key="5">
    <source>
        <dbReference type="ARBA" id="ARBA00023002"/>
    </source>
</evidence>
<dbReference type="Pfam" id="PF01328">
    <property type="entry name" value="Peroxidase_2"/>
    <property type="match status" value="1"/>
</dbReference>
<dbReference type="PANTHER" id="PTHR33577:SF18">
    <property type="entry name" value="HEME HALOPEROXIDASE FAMILY PROFILE DOMAIN-CONTAINING PROTEIN"/>
    <property type="match status" value="1"/>
</dbReference>
<comment type="similarity">
    <text evidence="7">Belongs to the chloroperoxidase family.</text>
</comment>
<evidence type="ECO:0000256" key="2">
    <source>
        <dbReference type="ARBA" id="ARBA00022559"/>
    </source>
</evidence>
<dbReference type="AlphaFoldDB" id="A0AA38JGE0"/>
<evidence type="ECO:0000313" key="10">
    <source>
        <dbReference type="EMBL" id="KAJ3731457.1"/>
    </source>
</evidence>
<evidence type="ECO:0000313" key="11">
    <source>
        <dbReference type="Proteomes" id="UP001176059"/>
    </source>
</evidence>
<dbReference type="InterPro" id="IPR036851">
    <property type="entry name" value="Chloroperoxidase-like_sf"/>
</dbReference>